<dbReference type="EMBL" id="BPLR01005702">
    <property type="protein sequence ID" value="GIY04371.1"/>
    <property type="molecule type" value="Genomic_DNA"/>
</dbReference>
<comment type="caution">
    <text evidence="1">The sequence shown here is derived from an EMBL/GenBank/DDBJ whole genome shotgun (WGS) entry which is preliminary data.</text>
</comment>
<gene>
    <name evidence="1" type="ORF">CEXT_485041</name>
</gene>
<sequence length="77" mass="8800">MFFVSISPTRPARVRFSRAPDNTEDLSLKKVFLLSIGDYHENFPVLCAETHRRRLSPTHLAVLNGGFKILELMLTNN</sequence>
<dbReference type="AlphaFoldDB" id="A0AAV4Q7K5"/>
<proteinExistence type="predicted"/>
<evidence type="ECO:0000313" key="2">
    <source>
        <dbReference type="Proteomes" id="UP001054945"/>
    </source>
</evidence>
<reference evidence="1 2" key="1">
    <citation type="submission" date="2021-06" db="EMBL/GenBank/DDBJ databases">
        <title>Caerostris extrusa draft genome.</title>
        <authorList>
            <person name="Kono N."/>
            <person name="Arakawa K."/>
        </authorList>
    </citation>
    <scope>NUCLEOTIDE SEQUENCE [LARGE SCALE GENOMIC DNA]</scope>
</reference>
<organism evidence="1 2">
    <name type="scientific">Caerostris extrusa</name>
    <name type="common">Bark spider</name>
    <name type="synonym">Caerostris bankana</name>
    <dbReference type="NCBI Taxonomy" id="172846"/>
    <lineage>
        <taxon>Eukaryota</taxon>
        <taxon>Metazoa</taxon>
        <taxon>Ecdysozoa</taxon>
        <taxon>Arthropoda</taxon>
        <taxon>Chelicerata</taxon>
        <taxon>Arachnida</taxon>
        <taxon>Araneae</taxon>
        <taxon>Araneomorphae</taxon>
        <taxon>Entelegynae</taxon>
        <taxon>Araneoidea</taxon>
        <taxon>Araneidae</taxon>
        <taxon>Caerostris</taxon>
    </lineage>
</organism>
<keyword evidence="2" id="KW-1185">Reference proteome</keyword>
<dbReference type="Proteomes" id="UP001054945">
    <property type="component" value="Unassembled WGS sequence"/>
</dbReference>
<evidence type="ECO:0000313" key="1">
    <source>
        <dbReference type="EMBL" id="GIY04371.1"/>
    </source>
</evidence>
<name>A0AAV4Q7K5_CAEEX</name>
<protein>
    <submittedName>
        <fullName evidence="1">Uncharacterized protein</fullName>
    </submittedName>
</protein>
<accession>A0AAV4Q7K5</accession>